<keyword evidence="6" id="KW-1185">Reference proteome</keyword>
<reference evidence="5" key="1">
    <citation type="submission" date="2020-06" db="EMBL/GenBank/DDBJ databases">
        <authorList>
            <person name="Xu J."/>
            <person name="Liu H."/>
        </authorList>
    </citation>
    <scope>NUCLEOTIDE SEQUENCE</scope>
    <source>
        <strain evidence="5">HNLJ-1</strain>
    </source>
</reference>
<dbReference type="EMBL" id="MT676452">
    <property type="protein sequence ID" value="QMU24933.1"/>
    <property type="molecule type" value="Genomic_RNA"/>
</dbReference>
<dbReference type="Pfam" id="PF05919">
    <property type="entry name" value="Mitovir_RNA_pol"/>
    <property type="match status" value="1"/>
</dbReference>
<dbReference type="PANTHER" id="PTHR34456:SF13">
    <property type="entry name" value="REVERSE TRANSCRIPTASE DOMAIN-CONTAINING PROTEIN"/>
    <property type="match status" value="1"/>
</dbReference>
<evidence type="ECO:0000256" key="3">
    <source>
        <dbReference type="ARBA" id="ARBA00022695"/>
    </source>
</evidence>
<keyword evidence="4" id="KW-0472">Membrane</keyword>
<keyword evidence="2 5" id="KW-0808">Transferase</keyword>
<dbReference type="InterPro" id="IPR008686">
    <property type="entry name" value="RNA_pol_mitovir"/>
</dbReference>
<dbReference type="GeneID" id="80539362"/>
<evidence type="ECO:0000313" key="5">
    <source>
        <dbReference type="EMBL" id="QMU24933.1"/>
    </source>
</evidence>
<organism evidence="5 6">
    <name type="scientific">Botryosphaeria dothidea mitovirus 1</name>
    <dbReference type="NCBI Taxonomy" id="2760745"/>
    <lineage>
        <taxon>Viruses</taxon>
        <taxon>Riboviria</taxon>
        <taxon>Orthornavirae</taxon>
        <taxon>Lenarviricota</taxon>
        <taxon>Howeltoviricetes</taxon>
        <taxon>Cryppavirales</taxon>
        <taxon>Mitoviridae</taxon>
        <taxon>Duamitovirus</taxon>
        <taxon>Duamitovirus bodo1</taxon>
    </lineage>
</organism>
<keyword evidence="4" id="KW-0812">Transmembrane</keyword>
<dbReference type="InterPro" id="IPR043502">
    <property type="entry name" value="DNA/RNA_pol_sf"/>
</dbReference>
<evidence type="ECO:0000256" key="1">
    <source>
        <dbReference type="ARBA" id="ARBA00022484"/>
    </source>
</evidence>
<keyword evidence="4" id="KW-1133">Transmembrane helix</keyword>
<sequence>MFYNTKATNKTYFSLLWSKPRLSKKVWLKRKELINYSKLVIWATGCEDLRFSFELLRVRIDFIWSHSGSNFLFKYLKEVTRVTVRVLAGQEPLYSRETYTKITPSTGLPAIIPIEIQRVILEKGALSSRRRTIVALITILSVYRVLPTTVKYNLDSIVQPFSGISRSFDLPDIRKAIDRLGLKNLRLTKSKLIGSEASGPNSYKAVWGTVIDALAFIHNPTAMKALVKWMWKHNRLYLVWFFTILCIASPYYLISLVFGSERANLGRLATVYDQAGKARIVAITNWWIQFNLKPLHDAIFAALRRIPTDGTFDQVKPFELLISKAKPGQVFHGFDLSSATDRLPVDLQADILHLLGVDGQLWKDMLSIPWVLPDGDGTTRYRVGQPMGALSSWGMLALTHHVIVQYSSLKANVINFSDYCILGDDVVIANDAVAAEYLKIMDFLGLKISVGKSVESSRFTEFAKKLQGPGVNISPIGPGLLVRVIRDRFYLTRLITELLEMKLIRFHEVVENVMVAPKFIRRYYSLLMWTLLIQNLALIPDPSNGFPMGGRNIMDARLAGSIRKLNDLVEDQVKDHLTKGWVQLKREVKFFLLNSWRVSQIRVGLPYLSDVLFTFVSPGTFYIIGSYLESIRSLCQKRVLWDEYLILKSEGGEPLDLLKILLEILEAPTIKSIDWREKEKIRDQSQFYGKLSKILDNPTEQDEFDFIPIGWYLSELSRSQIDDFEFF</sequence>
<protein>
    <submittedName>
        <fullName evidence="5">RNA-dependent RNA polymerase</fullName>
        <ecNumber evidence="5">2.7.7.48</ecNumber>
    </submittedName>
</protein>
<evidence type="ECO:0000256" key="4">
    <source>
        <dbReference type="SAM" id="Phobius"/>
    </source>
</evidence>
<dbReference type="RefSeq" id="YP_010800717.1">
    <property type="nucleotide sequence ID" value="NC_076903.1"/>
</dbReference>
<evidence type="ECO:0000256" key="2">
    <source>
        <dbReference type="ARBA" id="ARBA00022679"/>
    </source>
</evidence>
<feature type="transmembrane region" description="Helical" evidence="4">
    <location>
        <begin position="237"/>
        <end position="258"/>
    </location>
</feature>
<evidence type="ECO:0000313" key="6">
    <source>
        <dbReference type="Proteomes" id="UP000830540"/>
    </source>
</evidence>
<proteinExistence type="predicted"/>
<dbReference type="PANTHER" id="PTHR34456">
    <property type="entry name" value="MITOVIRUS RNA-DEPENDENT RNA POLYMERASE"/>
    <property type="match status" value="1"/>
</dbReference>
<dbReference type="GO" id="GO:0003968">
    <property type="term" value="F:RNA-directed RNA polymerase activity"/>
    <property type="evidence" value="ECO:0007669"/>
    <property type="project" value="UniProtKB-KW"/>
</dbReference>
<dbReference type="Proteomes" id="UP000830540">
    <property type="component" value="Segment"/>
</dbReference>
<accession>A0ABX6QU31</accession>
<dbReference type="EC" id="2.7.7.48" evidence="5"/>
<name>A0ABX6QU31_9VIRU</name>
<dbReference type="SUPFAM" id="SSF56672">
    <property type="entry name" value="DNA/RNA polymerases"/>
    <property type="match status" value="1"/>
</dbReference>
<keyword evidence="1 5" id="KW-0696">RNA-directed RNA polymerase</keyword>
<keyword evidence="3 5" id="KW-0548">Nucleotidyltransferase</keyword>